<dbReference type="InterPro" id="IPR036397">
    <property type="entry name" value="RNaseH_sf"/>
</dbReference>
<proteinExistence type="predicted"/>
<sequence>MDSSLFYSFISTLAVVAIMISFASAVFSLTGFHKNKVQSSCCYLVKEEEEIKKSKPQTLFKSVLADNSYNPFQHLNGDSSGLNQQHPYEEEIQCFLQKCEEIQEFSFVNGKADLETKGSHVWVDKEHQLQELVDVLSKRKIFVVDTGQHSFRSFLGFTALMQISTRSEDYLLDIIALHDVMGVLCPVFANPKICKVKSKYTSQNLYQTNQSHPKPTIRTAVVFTT</sequence>
<dbReference type="EMBL" id="JABWDY010031325">
    <property type="protein sequence ID" value="KAF5184990.1"/>
    <property type="molecule type" value="Genomic_DNA"/>
</dbReference>
<dbReference type="GO" id="GO:0071035">
    <property type="term" value="P:nuclear polyadenylation-dependent rRNA catabolic process"/>
    <property type="evidence" value="ECO:0007669"/>
    <property type="project" value="TreeGrafter"/>
</dbReference>
<dbReference type="Gene3D" id="3.30.420.10">
    <property type="entry name" value="Ribonuclease H-like superfamily/Ribonuclease H"/>
    <property type="match status" value="1"/>
</dbReference>
<protein>
    <submittedName>
        <fullName evidence="3">Rrp6-like</fullName>
    </submittedName>
</protein>
<dbReference type="GO" id="GO:0000175">
    <property type="term" value="F:3'-5'-RNA exonuclease activity"/>
    <property type="evidence" value="ECO:0007669"/>
    <property type="project" value="InterPro"/>
</dbReference>
<evidence type="ECO:0000313" key="4">
    <source>
        <dbReference type="Proteomes" id="UP000554482"/>
    </source>
</evidence>
<reference evidence="3 4" key="1">
    <citation type="submission" date="2020-06" db="EMBL/GenBank/DDBJ databases">
        <title>Transcriptomic and genomic resources for Thalictrum thalictroides and T. hernandezii: Facilitating candidate gene discovery in an emerging model plant lineage.</title>
        <authorList>
            <person name="Arias T."/>
            <person name="Riano-Pachon D.M."/>
            <person name="Di Stilio V.S."/>
        </authorList>
    </citation>
    <scope>NUCLEOTIDE SEQUENCE [LARGE SCALE GENOMIC DNA]</scope>
    <source>
        <strain evidence="4">cv. WT478/WT964</strain>
        <tissue evidence="3">Leaves</tissue>
    </source>
</reference>
<keyword evidence="4" id="KW-1185">Reference proteome</keyword>
<dbReference type="SUPFAM" id="SSF53098">
    <property type="entry name" value="Ribonuclease H-like"/>
    <property type="match status" value="1"/>
</dbReference>
<dbReference type="GO" id="GO:0071038">
    <property type="term" value="P:TRAMP-dependent tRNA surveillance pathway"/>
    <property type="evidence" value="ECO:0007669"/>
    <property type="project" value="TreeGrafter"/>
</dbReference>
<dbReference type="PANTHER" id="PTHR12124:SF68">
    <property type="entry name" value="PROTEIN RRP6-LIKE 3"/>
    <property type="match status" value="1"/>
</dbReference>
<organism evidence="3 4">
    <name type="scientific">Thalictrum thalictroides</name>
    <name type="common">Rue-anemone</name>
    <name type="synonym">Anemone thalictroides</name>
    <dbReference type="NCBI Taxonomy" id="46969"/>
    <lineage>
        <taxon>Eukaryota</taxon>
        <taxon>Viridiplantae</taxon>
        <taxon>Streptophyta</taxon>
        <taxon>Embryophyta</taxon>
        <taxon>Tracheophyta</taxon>
        <taxon>Spermatophyta</taxon>
        <taxon>Magnoliopsida</taxon>
        <taxon>Ranunculales</taxon>
        <taxon>Ranunculaceae</taxon>
        <taxon>Thalictroideae</taxon>
        <taxon>Thalictrum</taxon>
    </lineage>
</organism>
<keyword evidence="1" id="KW-1133">Transmembrane helix</keyword>
<dbReference type="GO" id="GO:0071051">
    <property type="term" value="P:poly(A)-dependent snoRNA 3'-end processing"/>
    <property type="evidence" value="ECO:0007669"/>
    <property type="project" value="TreeGrafter"/>
</dbReference>
<keyword evidence="1" id="KW-0472">Membrane</keyword>
<dbReference type="GO" id="GO:0003727">
    <property type="term" value="F:single-stranded RNA binding"/>
    <property type="evidence" value="ECO:0007669"/>
    <property type="project" value="TreeGrafter"/>
</dbReference>
<dbReference type="GO" id="GO:0000176">
    <property type="term" value="C:nuclear exosome (RNase complex)"/>
    <property type="evidence" value="ECO:0007669"/>
    <property type="project" value="TreeGrafter"/>
</dbReference>
<dbReference type="GO" id="GO:0071039">
    <property type="term" value="P:nuclear polyadenylation-dependent CUT catabolic process"/>
    <property type="evidence" value="ECO:0007669"/>
    <property type="project" value="TreeGrafter"/>
</dbReference>
<feature type="domain" description="3'-5' exonuclease" evidence="2">
    <location>
        <begin position="121"/>
        <end position="196"/>
    </location>
</feature>
<name>A0A7J6VLJ2_THATH</name>
<keyword evidence="1" id="KW-0812">Transmembrane</keyword>
<dbReference type="InterPro" id="IPR012337">
    <property type="entry name" value="RNaseH-like_sf"/>
</dbReference>
<dbReference type="GO" id="GO:0071036">
    <property type="term" value="P:nuclear polyadenylation-dependent snoRNA catabolic process"/>
    <property type="evidence" value="ECO:0007669"/>
    <property type="project" value="TreeGrafter"/>
</dbReference>
<comment type="caution">
    <text evidence="3">The sequence shown here is derived from an EMBL/GenBank/DDBJ whole genome shotgun (WGS) entry which is preliminary data.</text>
</comment>
<dbReference type="GO" id="GO:0000467">
    <property type="term" value="P:exonucleolytic trimming to generate mature 3'-end of 5.8S rRNA from tricistronic rRNA transcript (SSU-rRNA, 5.8S rRNA, LSU-rRNA)"/>
    <property type="evidence" value="ECO:0007669"/>
    <property type="project" value="InterPro"/>
</dbReference>
<evidence type="ECO:0000259" key="2">
    <source>
        <dbReference type="Pfam" id="PF01612"/>
    </source>
</evidence>
<accession>A0A7J6VLJ2</accession>
<dbReference type="AlphaFoldDB" id="A0A7J6VLJ2"/>
<dbReference type="Pfam" id="PF01612">
    <property type="entry name" value="DNA_pol_A_exo1"/>
    <property type="match status" value="1"/>
</dbReference>
<dbReference type="GO" id="GO:0071044">
    <property type="term" value="P:histone mRNA catabolic process"/>
    <property type="evidence" value="ECO:0007669"/>
    <property type="project" value="TreeGrafter"/>
</dbReference>
<dbReference type="GO" id="GO:0071040">
    <property type="term" value="P:nuclear polyadenylation-dependent antisense transcript catabolic process"/>
    <property type="evidence" value="ECO:0007669"/>
    <property type="project" value="TreeGrafter"/>
</dbReference>
<dbReference type="Proteomes" id="UP000554482">
    <property type="component" value="Unassembled WGS sequence"/>
</dbReference>
<evidence type="ECO:0000256" key="1">
    <source>
        <dbReference type="SAM" id="Phobius"/>
    </source>
</evidence>
<feature type="transmembrane region" description="Helical" evidence="1">
    <location>
        <begin position="6"/>
        <end position="29"/>
    </location>
</feature>
<dbReference type="GO" id="GO:0005730">
    <property type="term" value="C:nucleolus"/>
    <property type="evidence" value="ECO:0007669"/>
    <property type="project" value="TreeGrafter"/>
</dbReference>
<evidence type="ECO:0000313" key="3">
    <source>
        <dbReference type="EMBL" id="KAF5184990.1"/>
    </source>
</evidence>
<dbReference type="GO" id="GO:0071037">
    <property type="term" value="P:nuclear polyadenylation-dependent snRNA catabolic process"/>
    <property type="evidence" value="ECO:0007669"/>
    <property type="project" value="TreeGrafter"/>
</dbReference>
<gene>
    <name evidence="3" type="ORF">FRX31_025422</name>
</gene>
<dbReference type="InterPro" id="IPR045092">
    <property type="entry name" value="Rrp6-like"/>
</dbReference>
<dbReference type="InterPro" id="IPR002562">
    <property type="entry name" value="3'-5'_exonuclease_dom"/>
</dbReference>
<dbReference type="PANTHER" id="PTHR12124">
    <property type="entry name" value="POLYMYOSITIS/SCLERODERMA AUTOANTIGEN-RELATED"/>
    <property type="match status" value="1"/>
</dbReference>
<dbReference type="OrthoDB" id="2250022at2759"/>